<gene>
    <name evidence="3" type="ORF">PDE001_LOCUS6789</name>
</gene>
<dbReference type="GO" id="GO:0008017">
    <property type="term" value="F:microtubule binding"/>
    <property type="evidence" value="ECO:0007669"/>
    <property type="project" value="InterPro"/>
</dbReference>
<evidence type="ECO:0000256" key="1">
    <source>
        <dbReference type="PROSITE-ProRule" id="PRU00283"/>
    </source>
</evidence>
<dbReference type="Gene3D" id="3.40.850.10">
    <property type="entry name" value="Kinesin motor domain"/>
    <property type="match status" value="1"/>
</dbReference>
<dbReference type="EMBL" id="CANTFM010001310">
    <property type="protein sequence ID" value="CAI5738046.1"/>
    <property type="molecule type" value="Genomic_DNA"/>
</dbReference>
<dbReference type="PANTHER" id="PTHR47972:SF28">
    <property type="entry name" value="KINESIN-LIKE PROTEIN KLP-3"/>
    <property type="match status" value="1"/>
</dbReference>
<comment type="similarity">
    <text evidence="1">Belongs to the TRAFAC class myosin-kinesin ATPase superfamily. Kinesin family.</text>
</comment>
<dbReference type="GO" id="GO:0007018">
    <property type="term" value="P:microtubule-based movement"/>
    <property type="evidence" value="ECO:0007669"/>
    <property type="project" value="InterPro"/>
</dbReference>
<comment type="caution">
    <text evidence="3">The sequence shown here is derived from an EMBL/GenBank/DDBJ whole genome shotgun (WGS) entry which is preliminary data.</text>
</comment>
<organism evidence="3 4">
    <name type="scientific">Peronospora destructor</name>
    <dbReference type="NCBI Taxonomy" id="86335"/>
    <lineage>
        <taxon>Eukaryota</taxon>
        <taxon>Sar</taxon>
        <taxon>Stramenopiles</taxon>
        <taxon>Oomycota</taxon>
        <taxon>Peronosporomycetes</taxon>
        <taxon>Peronosporales</taxon>
        <taxon>Peronosporaceae</taxon>
        <taxon>Peronospora</taxon>
    </lineage>
</organism>
<comment type="caution">
    <text evidence="1">Lacks conserved residue(s) required for the propagation of feature annotation.</text>
</comment>
<reference evidence="3" key="1">
    <citation type="submission" date="2022-12" db="EMBL/GenBank/DDBJ databases">
        <authorList>
            <person name="Webb A."/>
        </authorList>
    </citation>
    <scope>NUCLEOTIDE SEQUENCE</scope>
    <source>
        <strain evidence="3">Pd1</strain>
    </source>
</reference>
<evidence type="ECO:0000313" key="3">
    <source>
        <dbReference type="EMBL" id="CAI5738046.1"/>
    </source>
</evidence>
<dbReference type="AlphaFoldDB" id="A0AAV0UM64"/>
<dbReference type="InterPro" id="IPR027417">
    <property type="entry name" value="P-loop_NTPase"/>
</dbReference>
<dbReference type="SUPFAM" id="SSF52540">
    <property type="entry name" value="P-loop containing nucleoside triphosphate hydrolases"/>
    <property type="match status" value="1"/>
</dbReference>
<name>A0AAV0UM64_9STRA</name>
<protein>
    <recommendedName>
        <fullName evidence="2">Kinesin motor domain-containing protein</fullName>
    </recommendedName>
</protein>
<dbReference type="SMART" id="SM00129">
    <property type="entry name" value="KISc"/>
    <property type="match status" value="1"/>
</dbReference>
<dbReference type="InterPro" id="IPR036961">
    <property type="entry name" value="Kinesin_motor_dom_sf"/>
</dbReference>
<dbReference type="InterPro" id="IPR001752">
    <property type="entry name" value="Kinesin_motor_dom"/>
</dbReference>
<evidence type="ECO:0000259" key="2">
    <source>
        <dbReference type="PROSITE" id="PS50067"/>
    </source>
</evidence>
<proteinExistence type="inferred from homology"/>
<feature type="domain" description="Kinesin motor" evidence="2">
    <location>
        <begin position="197"/>
        <end position="273"/>
    </location>
</feature>
<dbReference type="Pfam" id="PF00225">
    <property type="entry name" value="Kinesin"/>
    <property type="match status" value="1"/>
</dbReference>
<dbReference type="PROSITE" id="PS50067">
    <property type="entry name" value="KINESIN_MOTOR_2"/>
    <property type="match status" value="1"/>
</dbReference>
<dbReference type="GO" id="GO:0015630">
    <property type="term" value="C:microtubule cytoskeleton"/>
    <property type="evidence" value="ECO:0007669"/>
    <property type="project" value="TreeGrafter"/>
</dbReference>
<dbReference type="GO" id="GO:0003777">
    <property type="term" value="F:microtubule motor activity"/>
    <property type="evidence" value="ECO:0007669"/>
    <property type="project" value="InterPro"/>
</dbReference>
<dbReference type="PANTHER" id="PTHR47972">
    <property type="entry name" value="KINESIN-LIKE PROTEIN KLP-3"/>
    <property type="match status" value="1"/>
</dbReference>
<keyword evidence="4" id="KW-1185">Reference proteome</keyword>
<dbReference type="GO" id="GO:0005524">
    <property type="term" value="F:ATP binding"/>
    <property type="evidence" value="ECO:0007669"/>
    <property type="project" value="InterPro"/>
</dbReference>
<dbReference type="Proteomes" id="UP001162029">
    <property type="component" value="Unassembled WGS sequence"/>
</dbReference>
<sequence>MTDDVPPPELASQLRRSLSSLKRDVATSFRLCSRDFSALGVELVSALERGRHRERPSADALAHRRSARGLLGDETGANPRIERVLACGRRFIQEIFILSWCSMLLHVITPGGFPCWTDESQKETYTVQGSESDRGLYYRAAECIYTAVAQQQHYYDIIIDGGDSTWREWSLLEENIQSILLYRCSCTKEDFAAQARRVSRRQPDTPALTVRESQHINKSLAAVGDVLSALLAKEKHIPFRNSKLTHLLQDSLSGSANRTLQLKQHETHKRRRE</sequence>
<accession>A0AAV0UM64</accession>
<evidence type="ECO:0000313" key="4">
    <source>
        <dbReference type="Proteomes" id="UP001162029"/>
    </source>
</evidence>
<dbReference type="InterPro" id="IPR027640">
    <property type="entry name" value="Kinesin-like_fam"/>
</dbReference>